<dbReference type="InterPro" id="IPR002694">
    <property type="entry name" value="Znf_CHC2"/>
</dbReference>
<evidence type="ECO:0000313" key="5">
    <source>
        <dbReference type="EMBL" id="GAB60906.1"/>
    </source>
</evidence>
<dbReference type="GO" id="GO:0006269">
    <property type="term" value="P:DNA replication, synthesis of primer"/>
    <property type="evidence" value="ECO:0007669"/>
    <property type="project" value="TreeGrafter"/>
</dbReference>
<keyword evidence="6" id="KW-1185">Reference proteome</keyword>
<dbReference type="Pfam" id="PF13155">
    <property type="entry name" value="Toprim_2"/>
    <property type="match status" value="1"/>
</dbReference>
<comment type="caution">
    <text evidence="5">The sequence shown here is derived from an EMBL/GenBank/DDBJ whole genome shotgun (WGS) entry which is preliminary data.</text>
</comment>
<dbReference type="GO" id="GO:0003899">
    <property type="term" value="F:DNA-directed RNA polymerase activity"/>
    <property type="evidence" value="ECO:0007669"/>
    <property type="project" value="InterPro"/>
</dbReference>
<dbReference type="SUPFAM" id="SSF56731">
    <property type="entry name" value="DNA primase core"/>
    <property type="match status" value="1"/>
</dbReference>
<protein>
    <recommendedName>
        <fullName evidence="4">Zinc finger CHC2-type domain-containing protein</fullName>
    </recommendedName>
</protein>
<dbReference type="STRING" id="247490.KSU1_B0049"/>
<dbReference type="Proteomes" id="UP000002985">
    <property type="component" value="Unassembled WGS sequence"/>
</dbReference>
<reference evidence="5 6" key="1">
    <citation type="journal article" date="2012" name="FEBS Lett.">
        <title>Anammox organism KSU-1 expresses a NirK-type copper-containing nitrite reductase instead of a NirS-type with cytochrome cd1.</title>
        <authorList>
            <person name="Hira D."/>
            <person name="Toh H."/>
            <person name="Migita C.T."/>
            <person name="Okubo H."/>
            <person name="Nishiyama T."/>
            <person name="Hattori M."/>
            <person name="Furukawa K."/>
            <person name="Fujii T."/>
        </authorList>
    </citation>
    <scope>NUCLEOTIDE SEQUENCE [LARGE SCALE GENOMIC DNA]</scope>
</reference>
<sequence>MNNKDRILKSLDFASFYQSHIPSLKVNGKPEVLGLCPFHDDHNASLSVNVESGLYRCFACDAKGDVFTFFQELKGVDFPTALKEIGEMAGMTNTDVKPKVVAKFEYKDVNGQVLYTKERIEPGREGHSKEFIFKHLENGKWVFWRGCDPVLYRLPELVGSKACIVVEGEAKADLLTSWGLPATCLDSGASSPIRDEHVQILSGMKKIIILPDNDKPGKAYAIKIANALHGKAGELRIVELPNLQKAEDVINWARIPGSNKERLIELIRGTPAWTPEITTEAGLERKKLNGIYKA</sequence>
<keyword evidence="2" id="KW-0863">Zinc-finger</keyword>
<dbReference type="OrthoDB" id="288091at2"/>
<dbReference type="eggNOG" id="COG0358">
    <property type="taxonomic scope" value="Bacteria"/>
</dbReference>
<gene>
    <name evidence="5" type="ORF">KSU1_B0049</name>
</gene>
<dbReference type="GO" id="GO:0003677">
    <property type="term" value="F:DNA binding"/>
    <property type="evidence" value="ECO:0007669"/>
    <property type="project" value="InterPro"/>
</dbReference>
<dbReference type="PANTHER" id="PTHR30313:SF2">
    <property type="entry name" value="DNA PRIMASE"/>
    <property type="match status" value="1"/>
</dbReference>
<organism evidence="5 6">
    <name type="scientific">Candidatus Jettenia caeni</name>
    <dbReference type="NCBI Taxonomy" id="247490"/>
    <lineage>
        <taxon>Bacteria</taxon>
        <taxon>Pseudomonadati</taxon>
        <taxon>Planctomycetota</taxon>
        <taxon>Candidatus Brocadiia</taxon>
        <taxon>Candidatus Brocadiales</taxon>
        <taxon>Candidatus Brocadiaceae</taxon>
        <taxon>Candidatus Jettenia</taxon>
    </lineage>
</organism>
<keyword evidence="3" id="KW-0862">Zinc</keyword>
<evidence type="ECO:0000256" key="2">
    <source>
        <dbReference type="ARBA" id="ARBA00022771"/>
    </source>
</evidence>
<evidence type="ECO:0000256" key="3">
    <source>
        <dbReference type="ARBA" id="ARBA00022833"/>
    </source>
</evidence>
<dbReference type="Pfam" id="PF01807">
    <property type="entry name" value="Zn_ribbon_DnaG"/>
    <property type="match status" value="1"/>
</dbReference>
<evidence type="ECO:0000256" key="1">
    <source>
        <dbReference type="ARBA" id="ARBA00022723"/>
    </source>
</evidence>
<keyword evidence="1" id="KW-0479">Metal-binding</keyword>
<dbReference type="GO" id="GO:0008270">
    <property type="term" value="F:zinc ion binding"/>
    <property type="evidence" value="ECO:0007669"/>
    <property type="project" value="UniProtKB-KW"/>
</dbReference>
<dbReference type="SUPFAM" id="SSF57783">
    <property type="entry name" value="Zinc beta-ribbon"/>
    <property type="match status" value="1"/>
</dbReference>
<dbReference type="InterPro" id="IPR034154">
    <property type="entry name" value="TOPRIM_DnaG/twinkle"/>
</dbReference>
<dbReference type="GO" id="GO:0005737">
    <property type="term" value="C:cytoplasm"/>
    <property type="evidence" value="ECO:0007669"/>
    <property type="project" value="TreeGrafter"/>
</dbReference>
<dbReference type="CDD" id="cd01029">
    <property type="entry name" value="TOPRIM_primases"/>
    <property type="match status" value="1"/>
</dbReference>
<dbReference type="InterPro" id="IPR050219">
    <property type="entry name" value="DnaG_primase"/>
</dbReference>
<dbReference type="SMART" id="SM00400">
    <property type="entry name" value="ZnF_CHCC"/>
    <property type="match status" value="1"/>
</dbReference>
<dbReference type="Gene3D" id="3.90.580.10">
    <property type="entry name" value="Zinc finger, CHC2-type domain"/>
    <property type="match status" value="1"/>
</dbReference>
<feature type="domain" description="Zinc finger CHC2-type" evidence="4">
    <location>
        <begin position="32"/>
        <end position="86"/>
    </location>
</feature>
<evidence type="ECO:0000259" key="4">
    <source>
        <dbReference type="SMART" id="SM00400"/>
    </source>
</evidence>
<dbReference type="AlphaFoldDB" id="I3IGR1"/>
<dbReference type="InterPro" id="IPR036977">
    <property type="entry name" value="DNA_primase_Znf_CHC2"/>
</dbReference>
<proteinExistence type="predicted"/>
<dbReference type="Gene3D" id="3.40.1360.10">
    <property type="match status" value="1"/>
</dbReference>
<dbReference type="EMBL" id="BAFH01000002">
    <property type="protein sequence ID" value="GAB60906.1"/>
    <property type="molecule type" value="Genomic_DNA"/>
</dbReference>
<name>I3IGR1_9BACT</name>
<dbReference type="PANTHER" id="PTHR30313">
    <property type="entry name" value="DNA PRIMASE"/>
    <property type="match status" value="1"/>
</dbReference>
<accession>I3IGR1</accession>
<evidence type="ECO:0000313" key="6">
    <source>
        <dbReference type="Proteomes" id="UP000002985"/>
    </source>
</evidence>